<dbReference type="RefSeq" id="WP_013382609.1">
    <property type="nucleotide sequence ID" value="NC_014624.2"/>
</dbReference>
<evidence type="ECO:0000313" key="2">
    <source>
        <dbReference type="Proteomes" id="UP000184012"/>
    </source>
</evidence>
<evidence type="ECO:0000313" key="1">
    <source>
        <dbReference type="EMBL" id="SHM29822.1"/>
    </source>
</evidence>
<proteinExistence type="predicted"/>
<dbReference type="GeneID" id="68365525"/>
<organism evidence="1 2">
    <name type="scientific">Eubacterium callanderi</name>
    <dbReference type="NCBI Taxonomy" id="53442"/>
    <lineage>
        <taxon>Bacteria</taxon>
        <taxon>Bacillati</taxon>
        <taxon>Bacillota</taxon>
        <taxon>Clostridia</taxon>
        <taxon>Eubacteriales</taxon>
        <taxon>Eubacteriaceae</taxon>
        <taxon>Eubacterium</taxon>
    </lineage>
</organism>
<dbReference type="Proteomes" id="UP000184012">
    <property type="component" value="Unassembled WGS sequence"/>
</dbReference>
<reference evidence="1 2" key="1">
    <citation type="submission" date="2016-11" db="EMBL/GenBank/DDBJ databases">
        <authorList>
            <person name="Varghese N."/>
            <person name="Submissions S."/>
        </authorList>
    </citation>
    <scope>NUCLEOTIDE SEQUENCE [LARGE SCALE GENOMIC DNA]</scope>
    <source>
        <strain evidence="1 2">FD</strain>
    </source>
</reference>
<accession>A0AB74F611</accession>
<comment type="caution">
    <text evidence="1">The sequence shown here is derived from an EMBL/GenBank/DDBJ whole genome shotgun (WGS) entry which is preliminary data.</text>
</comment>
<dbReference type="AlphaFoldDB" id="A0AB74F611"/>
<dbReference type="InterPro" id="IPR009229">
    <property type="entry name" value="AgrD"/>
</dbReference>
<name>A0AB74F611_9FIRM</name>
<sequence>MKKTCLKDKLLKGMAKTARQEAVKNANTACWVYHHQDKLPEKVKDLRKF</sequence>
<gene>
    <name evidence="1" type="ORF">SAMN04515649_11499</name>
</gene>
<protein>
    <submittedName>
        <fullName evidence="1">Cyclic lactone autoinducer peptide</fullName>
    </submittedName>
</protein>
<dbReference type="EMBL" id="FRBP01000014">
    <property type="protein sequence ID" value="SHM29822.1"/>
    <property type="molecule type" value="Genomic_DNA"/>
</dbReference>
<dbReference type="NCBIfam" id="TIGR04223">
    <property type="entry name" value="quorum_AgrD"/>
    <property type="match status" value="1"/>
</dbReference>